<gene>
    <name evidence="2" type="ORF">NCTC10186_00327</name>
</gene>
<dbReference type="Proteomes" id="UP000289862">
    <property type="component" value="Chromosome"/>
</dbReference>
<reference evidence="2 3" key="1">
    <citation type="submission" date="2019-01" db="EMBL/GenBank/DDBJ databases">
        <authorList>
            <consortium name="Pathogen Informatics"/>
        </authorList>
    </citation>
    <scope>NUCLEOTIDE SEQUENCE [LARGE SCALE GENOMIC DNA]</scope>
    <source>
        <strain evidence="2 3">NCTC10186</strain>
    </source>
</reference>
<feature type="transmembrane region" description="Helical" evidence="1">
    <location>
        <begin position="110"/>
        <end position="130"/>
    </location>
</feature>
<keyword evidence="1" id="KW-0812">Transmembrane</keyword>
<name>A0A449AZE1_9BACT</name>
<keyword evidence="1" id="KW-1133">Transmembrane helix</keyword>
<evidence type="ECO:0000313" key="3">
    <source>
        <dbReference type="Proteomes" id="UP000289862"/>
    </source>
</evidence>
<dbReference type="RefSeq" id="WP_119572035.1">
    <property type="nucleotide sequence ID" value="NZ_LR215031.1"/>
</dbReference>
<dbReference type="EMBL" id="LR215031">
    <property type="protein sequence ID" value="VEU72854.1"/>
    <property type="molecule type" value="Genomic_DNA"/>
</dbReference>
<dbReference type="OrthoDB" id="400065at2"/>
<sequence>MHQNYFVYLQQKLNSKLLKACFFGAIIILIILLVSFFVSWHEDAMVVKKSFQSIKENNLDSDKLAHLRLLPNLKNNFWHRSLTFTYLTNAFVAVALFIFVFSKNQKLKNIILPLAAIYITITFVIFWGLVFPALFKNKDWTFGRYFATINVHFINPLFYLVLFFLTFKQISITRKTVLLAPIPMFIYWVVALMIYFIALPAAKAIELHNLNSIEKDELLGLTIYKFLNFLHPLFYKENNIWIILGFNLAILIVGISFPILIGLGYRWICNKYHKKAKLYNE</sequence>
<dbReference type="NCBIfam" id="NF046009">
    <property type="entry name" value="MAGa3780_fam"/>
    <property type="match status" value="1"/>
</dbReference>
<dbReference type="AlphaFoldDB" id="A0A449AZE1"/>
<feature type="transmembrane region" description="Helical" evidence="1">
    <location>
        <begin position="240"/>
        <end position="265"/>
    </location>
</feature>
<keyword evidence="1" id="KW-0472">Membrane</keyword>
<protein>
    <submittedName>
        <fullName evidence="2">Uncharacterized protein</fullName>
    </submittedName>
</protein>
<evidence type="ECO:0000256" key="1">
    <source>
        <dbReference type="SAM" id="Phobius"/>
    </source>
</evidence>
<feature type="transmembrane region" description="Helical" evidence="1">
    <location>
        <begin position="77"/>
        <end position="101"/>
    </location>
</feature>
<accession>A0A449AZE1</accession>
<feature type="transmembrane region" description="Helical" evidence="1">
    <location>
        <begin position="142"/>
        <end position="165"/>
    </location>
</feature>
<keyword evidence="3" id="KW-1185">Reference proteome</keyword>
<organism evidence="2 3">
    <name type="scientific">Mycoplasmopsis gallopavonis</name>
    <dbReference type="NCBI Taxonomy" id="76629"/>
    <lineage>
        <taxon>Bacteria</taxon>
        <taxon>Bacillati</taxon>
        <taxon>Mycoplasmatota</taxon>
        <taxon>Mycoplasmoidales</taxon>
        <taxon>Metamycoplasmataceae</taxon>
        <taxon>Mycoplasmopsis</taxon>
    </lineage>
</organism>
<evidence type="ECO:0000313" key="2">
    <source>
        <dbReference type="EMBL" id="VEU72854.1"/>
    </source>
</evidence>
<dbReference type="KEGG" id="mgal:NCTC10186_00327"/>
<feature type="transmembrane region" description="Helical" evidence="1">
    <location>
        <begin position="177"/>
        <end position="198"/>
    </location>
</feature>
<feature type="transmembrane region" description="Helical" evidence="1">
    <location>
        <begin position="20"/>
        <end position="40"/>
    </location>
</feature>
<proteinExistence type="predicted"/>